<dbReference type="AlphaFoldDB" id="A0A6A4T2W3"/>
<reference evidence="1 2" key="1">
    <citation type="submission" date="2019-06" db="EMBL/GenBank/DDBJ databases">
        <title>Draft genomes of female and male turbot (Scophthalmus maximus).</title>
        <authorList>
            <person name="Xu H."/>
            <person name="Xu X.-W."/>
            <person name="Shao C."/>
            <person name="Chen S."/>
        </authorList>
    </citation>
    <scope>NUCLEOTIDE SEQUENCE [LARGE SCALE GENOMIC DNA]</scope>
    <source>
        <strain evidence="1">Ysfricsl-2016a</strain>
        <tissue evidence="1">Blood</tissue>
    </source>
</reference>
<dbReference type="Proteomes" id="UP000438429">
    <property type="component" value="Unassembled WGS sequence"/>
</dbReference>
<evidence type="ECO:0000313" key="1">
    <source>
        <dbReference type="EMBL" id="KAF0041816.1"/>
    </source>
</evidence>
<evidence type="ECO:0000313" key="2">
    <source>
        <dbReference type="Proteomes" id="UP000438429"/>
    </source>
</evidence>
<name>A0A6A4T2W3_SCOMX</name>
<protein>
    <submittedName>
        <fullName evidence="1">Uncharacterized protein</fullName>
    </submittedName>
</protein>
<proteinExistence type="predicted"/>
<dbReference type="EMBL" id="VEVO01000005">
    <property type="protein sequence ID" value="KAF0041816.1"/>
    <property type="molecule type" value="Genomic_DNA"/>
</dbReference>
<comment type="caution">
    <text evidence="1">The sequence shown here is derived from an EMBL/GenBank/DDBJ whole genome shotgun (WGS) entry which is preliminary data.</text>
</comment>
<gene>
    <name evidence="1" type="ORF">F2P81_005348</name>
</gene>
<organism evidence="1 2">
    <name type="scientific">Scophthalmus maximus</name>
    <name type="common">Turbot</name>
    <name type="synonym">Psetta maxima</name>
    <dbReference type="NCBI Taxonomy" id="52904"/>
    <lineage>
        <taxon>Eukaryota</taxon>
        <taxon>Metazoa</taxon>
        <taxon>Chordata</taxon>
        <taxon>Craniata</taxon>
        <taxon>Vertebrata</taxon>
        <taxon>Euteleostomi</taxon>
        <taxon>Actinopterygii</taxon>
        <taxon>Neopterygii</taxon>
        <taxon>Teleostei</taxon>
        <taxon>Neoteleostei</taxon>
        <taxon>Acanthomorphata</taxon>
        <taxon>Carangaria</taxon>
        <taxon>Pleuronectiformes</taxon>
        <taxon>Pleuronectoidei</taxon>
        <taxon>Scophthalmidae</taxon>
        <taxon>Scophthalmus</taxon>
    </lineage>
</organism>
<accession>A0A6A4T2W3</accession>
<sequence length="139" mass="15741">MGLLLDDPAEDVISGAAKPSDLCRYSYRITKWLNAGGGKERDEAMFLINSLRCCGRKQPLLLTFTFFQTHVCRGHKRPRADDFSGFWLRAFGRAFHTRRSHASTLRSAESVSSSFDTYGSDISSFSTYRPRTKEIAAYK</sequence>